<dbReference type="InterPro" id="IPR036761">
    <property type="entry name" value="TTHA0802/YceI-like_sf"/>
</dbReference>
<accession>A0A919SF21</accession>
<dbReference type="InterPro" id="IPR007372">
    <property type="entry name" value="Lipid/polyisoprenoid-bd_YceI"/>
</dbReference>
<dbReference type="Proteomes" id="UP000681340">
    <property type="component" value="Unassembled WGS sequence"/>
</dbReference>
<dbReference type="PANTHER" id="PTHR34406:SF1">
    <property type="entry name" value="PROTEIN YCEI"/>
    <property type="match status" value="1"/>
</dbReference>
<sequence>MTQHQRLEGDIRPGTYLIDAARSSVRLTATHTFGLRPVDATVAVRSGTVMVGTRPEQSTVSADLDAASFTTDDPRRDKDVRGKRFLAVGTHPAIGFRSTGLSRTADGWQLAGVLSVRGGSAPITLSIVDVEPVTDGYRIRATTTVDRVAAGVGAGRALIGRHVRVTVECRVTSS</sequence>
<comment type="caution">
    <text evidence="3">The sequence shown here is derived from an EMBL/GenBank/DDBJ whole genome shotgun (WGS) entry which is preliminary data.</text>
</comment>
<evidence type="ECO:0000313" key="4">
    <source>
        <dbReference type="Proteomes" id="UP000681340"/>
    </source>
</evidence>
<keyword evidence="4" id="KW-1185">Reference proteome</keyword>
<evidence type="ECO:0000256" key="1">
    <source>
        <dbReference type="ARBA" id="ARBA00008812"/>
    </source>
</evidence>
<organism evidence="3 4">
    <name type="scientific">Actinoplanes auranticolor</name>
    <dbReference type="NCBI Taxonomy" id="47988"/>
    <lineage>
        <taxon>Bacteria</taxon>
        <taxon>Bacillati</taxon>
        <taxon>Actinomycetota</taxon>
        <taxon>Actinomycetes</taxon>
        <taxon>Micromonosporales</taxon>
        <taxon>Micromonosporaceae</taxon>
        <taxon>Actinoplanes</taxon>
    </lineage>
</organism>
<name>A0A919SF21_9ACTN</name>
<reference evidence="3" key="1">
    <citation type="submission" date="2021-03" db="EMBL/GenBank/DDBJ databases">
        <title>Whole genome shotgun sequence of Actinoplanes auranticolor NBRC 12245.</title>
        <authorList>
            <person name="Komaki H."/>
            <person name="Tamura T."/>
        </authorList>
    </citation>
    <scope>NUCLEOTIDE SEQUENCE</scope>
    <source>
        <strain evidence="3">NBRC 12245</strain>
    </source>
</reference>
<evidence type="ECO:0000313" key="3">
    <source>
        <dbReference type="EMBL" id="GIM70427.1"/>
    </source>
</evidence>
<gene>
    <name evidence="3" type="ORF">Aau02nite_40930</name>
</gene>
<dbReference type="PANTHER" id="PTHR34406">
    <property type="entry name" value="PROTEIN YCEI"/>
    <property type="match status" value="1"/>
</dbReference>
<feature type="domain" description="Lipid/polyisoprenoid-binding YceI-like" evidence="2">
    <location>
        <begin position="15"/>
        <end position="172"/>
    </location>
</feature>
<protein>
    <recommendedName>
        <fullName evidence="2">Lipid/polyisoprenoid-binding YceI-like domain-containing protein</fullName>
    </recommendedName>
</protein>
<dbReference type="SUPFAM" id="SSF101874">
    <property type="entry name" value="YceI-like"/>
    <property type="match status" value="1"/>
</dbReference>
<dbReference type="Gene3D" id="2.40.128.110">
    <property type="entry name" value="Lipid/polyisoprenoid-binding, YceI-like"/>
    <property type="match status" value="1"/>
</dbReference>
<evidence type="ECO:0000259" key="2">
    <source>
        <dbReference type="SMART" id="SM00867"/>
    </source>
</evidence>
<dbReference type="Pfam" id="PF04264">
    <property type="entry name" value="YceI"/>
    <property type="match status" value="1"/>
</dbReference>
<proteinExistence type="inferred from homology"/>
<dbReference type="EMBL" id="BOQL01000031">
    <property type="protein sequence ID" value="GIM70427.1"/>
    <property type="molecule type" value="Genomic_DNA"/>
</dbReference>
<dbReference type="AlphaFoldDB" id="A0A919SF21"/>
<comment type="similarity">
    <text evidence="1">Belongs to the UPF0312 family.</text>
</comment>
<dbReference type="SMART" id="SM00867">
    <property type="entry name" value="YceI"/>
    <property type="match status" value="1"/>
</dbReference>
<dbReference type="RefSeq" id="WP_212990103.1">
    <property type="nucleotide sequence ID" value="NZ_BAABEA010000005.1"/>
</dbReference>